<feature type="transmembrane region" description="Helical" evidence="2">
    <location>
        <begin position="53"/>
        <end position="71"/>
    </location>
</feature>
<name>A0AAW4G7C9_GORRU</name>
<proteinExistence type="predicted"/>
<organism evidence="3 4">
    <name type="scientific">Gordonia rubripertincta</name>
    <name type="common">Rhodococcus corallinus</name>
    <dbReference type="NCBI Taxonomy" id="36822"/>
    <lineage>
        <taxon>Bacteria</taxon>
        <taxon>Bacillati</taxon>
        <taxon>Actinomycetota</taxon>
        <taxon>Actinomycetes</taxon>
        <taxon>Mycobacteriales</taxon>
        <taxon>Gordoniaceae</taxon>
        <taxon>Gordonia</taxon>
    </lineage>
</organism>
<feature type="transmembrane region" description="Helical" evidence="2">
    <location>
        <begin position="110"/>
        <end position="130"/>
    </location>
</feature>
<gene>
    <name evidence="3" type="ORF">JTZ10_14885</name>
</gene>
<dbReference type="RefSeq" id="WP_039879934.1">
    <property type="nucleotide sequence ID" value="NZ_CP136136.1"/>
</dbReference>
<feature type="transmembrane region" description="Helical" evidence="2">
    <location>
        <begin position="151"/>
        <end position="176"/>
    </location>
</feature>
<keyword evidence="2" id="KW-0812">Transmembrane</keyword>
<comment type="caution">
    <text evidence="3">The sequence shown here is derived from an EMBL/GenBank/DDBJ whole genome shotgun (WGS) entry which is preliminary data.</text>
</comment>
<accession>A0AAW4G7C9</accession>
<dbReference type="EMBL" id="JAFFGU010000006">
    <property type="protein sequence ID" value="MBM7279040.1"/>
    <property type="molecule type" value="Genomic_DNA"/>
</dbReference>
<dbReference type="Proteomes" id="UP001195196">
    <property type="component" value="Unassembled WGS sequence"/>
</dbReference>
<evidence type="ECO:0000313" key="3">
    <source>
        <dbReference type="EMBL" id="MBM7279040.1"/>
    </source>
</evidence>
<feature type="transmembrane region" description="Helical" evidence="2">
    <location>
        <begin position="26"/>
        <end position="47"/>
    </location>
</feature>
<feature type="region of interest" description="Disordered" evidence="1">
    <location>
        <begin position="1"/>
        <end position="21"/>
    </location>
</feature>
<feature type="transmembrane region" description="Helical" evidence="2">
    <location>
        <begin position="83"/>
        <end position="104"/>
    </location>
</feature>
<evidence type="ECO:0000256" key="2">
    <source>
        <dbReference type="SAM" id="Phobius"/>
    </source>
</evidence>
<feature type="transmembrane region" description="Helical" evidence="2">
    <location>
        <begin position="230"/>
        <end position="251"/>
    </location>
</feature>
<evidence type="ECO:0000256" key="1">
    <source>
        <dbReference type="SAM" id="MobiDB-lite"/>
    </source>
</evidence>
<feature type="transmembrane region" description="Helical" evidence="2">
    <location>
        <begin position="188"/>
        <end position="209"/>
    </location>
</feature>
<sequence>MSNAPENSAADRPATGTRPDSGARRVLTAFLNSPFAGMSPWILMALVTGPGRFEEAAASAFALSLLLVVGGHRRGSKIKLLEVFDVVYFGSMAALALFASAGVIDWLEKWGGELTNIALVTFALGSILIRQPFTLQYARESVDEEAWDSPLFLRINYVVTWAWVIGFGVAAVSGAVGDIVLDDSNNFWTGWIIQIGGTVFAIAFTEFYPDYATYHAAVREGWPTDEKPQSMFHLFDWVPGYVLAIGIAGLLTDELSMVVGIVVIVVGAVGIRVFRQLTTAFDARLAQSAPEAASGA</sequence>
<keyword evidence="2" id="KW-1133">Transmembrane helix</keyword>
<protein>
    <submittedName>
        <fullName evidence="3">Uncharacterized protein</fullName>
    </submittedName>
</protein>
<reference evidence="3" key="1">
    <citation type="submission" date="2021-02" db="EMBL/GenBank/DDBJ databases">
        <title>Taxonomy, biology and ecology of Rhodococcus bacteria occurring in California pistachio and other woody hosts as revealed by genome sequence analyses.</title>
        <authorList>
            <person name="Riely B."/>
            <person name="Gai Y."/>
        </authorList>
    </citation>
    <scope>NUCLEOTIDE SEQUENCE</scope>
    <source>
        <strain evidence="3">BP-295</strain>
    </source>
</reference>
<dbReference type="AlphaFoldDB" id="A0AAW4G7C9"/>
<keyword evidence="2" id="KW-0472">Membrane</keyword>
<evidence type="ECO:0000313" key="4">
    <source>
        <dbReference type="Proteomes" id="UP001195196"/>
    </source>
</evidence>
<feature type="transmembrane region" description="Helical" evidence="2">
    <location>
        <begin position="257"/>
        <end position="274"/>
    </location>
</feature>